<organism evidence="3 4">
    <name type="scientific">Paenibacillus hodogayensis</name>
    <dbReference type="NCBI Taxonomy" id="279208"/>
    <lineage>
        <taxon>Bacteria</taxon>
        <taxon>Bacillati</taxon>
        <taxon>Bacillota</taxon>
        <taxon>Bacilli</taxon>
        <taxon>Bacillales</taxon>
        <taxon>Paenibacillaceae</taxon>
        <taxon>Paenibacillus</taxon>
    </lineage>
</organism>
<reference evidence="3 4" key="1">
    <citation type="submission" date="2024-09" db="EMBL/GenBank/DDBJ databases">
        <authorList>
            <person name="Sun Q."/>
            <person name="Mori K."/>
        </authorList>
    </citation>
    <scope>NUCLEOTIDE SEQUENCE [LARGE SCALE GENOMIC DNA]</scope>
    <source>
        <strain evidence="3 4">JCM 12520</strain>
    </source>
</reference>
<evidence type="ECO:0000256" key="2">
    <source>
        <dbReference type="ARBA" id="ARBA00022801"/>
    </source>
</evidence>
<dbReference type="InterPro" id="IPR006684">
    <property type="entry name" value="YbgC/YbaW"/>
</dbReference>
<dbReference type="Pfam" id="PF13279">
    <property type="entry name" value="4HBT_2"/>
    <property type="match status" value="1"/>
</dbReference>
<dbReference type="PANTHER" id="PTHR31793">
    <property type="entry name" value="4-HYDROXYBENZOYL-COA THIOESTERASE FAMILY MEMBER"/>
    <property type="match status" value="1"/>
</dbReference>
<accession>A0ABV5VWG8</accession>
<dbReference type="PIRSF" id="PIRSF003230">
    <property type="entry name" value="YbgC"/>
    <property type="match status" value="1"/>
</dbReference>
<dbReference type="InterPro" id="IPR029069">
    <property type="entry name" value="HotDog_dom_sf"/>
</dbReference>
<dbReference type="Gene3D" id="3.10.129.10">
    <property type="entry name" value="Hotdog Thioesterase"/>
    <property type="match status" value="1"/>
</dbReference>
<keyword evidence="4" id="KW-1185">Reference proteome</keyword>
<sequence>MKLDKQEPGRWHRHVIRVRYQETDQMGVAYHANYINWFEIGRTELIRERGLSYRSIEEKGLYLPVVELESNFRQPARYDDLLHLYTRITAYTAMTVHFESRICRPSAETDASAQNASVSEDQELDEVVPVGDLLVEGLTRHMWLNRDWKPARIDKEAPELYRLLGDAR</sequence>
<dbReference type="Proteomes" id="UP001589619">
    <property type="component" value="Unassembled WGS sequence"/>
</dbReference>
<dbReference type="EMBL" id="JBHMAG010000012">
    <property type="protein sequence ID" value="MFB9752578.1"/>
    <property type="molecule type" value="Genomic_DNA"/>
</dbReference>
<evidence type="ECO:0000313" key="4">
    <source>
        <dbReference type="Proteomes" id="UP001589619"/>
    </source>
</evidence>
<comment type="similarity">
    <text evidence="1">Belongs to the 4-hydroxybenzoyl-CoA thioesterase family.</text>
</comment>
<dbReference type="CDD" id="cd00586">
    <property type="entry name" value="4HBT"/>
    <property type="match status" value="1"/>
</dbReference>
<protein>
    <submittedName>
        <fullName evidence="3">Thioesterase family protein</fullName>
    </submittedName>
</protein>
<evidence type="ECO:0000313" key="3">
    <source>
        <dbReference type="EMBL" id="MFB9752578.1"/>
    </source>
</evidence>
<dbReference type="SUPFAM" id="SSF54637">
    <property type="entry name" value="Thioesterase/thiol ester dehydrase-isomerase"/>
    <property type="match status" value="1"/>
</dbReference>
<proteinExistence type="inferred from homology"/>
<evidence type="ECO:0000256" key="1">
    <source>
        <dbReference type="ARBA" id="ARBA00005953"/>
    </source>
</evidence>
<dbReference type="RefSeq" id="WP_344903854.1">
    <property type="nucleotide sequence ID" value="NZ_BAAAYO010000001.1"/>
</dbReference>
<dbReference type="PANTHER" id="PTHR31793:SF27">
    <property type="entry name" value="NOVEL THIOESTERASE SUPERFAMILY DOMAIN AND SAPOSIN A-TYPE DOMAIN CONTAINING PROTEIN (0610012H03RIK)"/>
    <property type="match status" value="1"/>
</dbReference>
<keyword evidence="2" id="KW-0378">Hydrolase</keyword>
<name>A0ABV5VWG8_9BACL</name>
<dbReference type="NCBIfam" id="TIGR00051">
    <property type="entry name" value="YbgC/FadM family acyl-CoA thioesterase"/>
    <property type="match status" value="1"/>
</dbReference>
<comment type="caution">
    <text evidence="3">The sequence shown here is derived from an EMBL/GenBank/DDBJ whole genome shotgun (WGS) entry which is preliminary data.</text>
</comment>
<dbReference type="InterPro" id="IPR050563">
    <property type="entry name" value="4-hydroxybenzoyl-CoA_TE"/>
</dbReference>
<gene>
    <name evidence="3" type="ORF">ACFFNY_13510</name>
</gene>